<reference evidence="9 10" key="1">
    <citation type="submission" date="2024-05" db="EMBL/GenBank/DDBJ databases">
        <authorList>
            <person name="Yi C."/>
        </authorList>
    </citation>
    <scope>NUCLEOTIDE SEQUENCE [LARGE SCALE GENOMIC DNA]</scope>
    <source>
        <strain evidence="9 10">XS13</strain>
    </source>
</reference>
<dbReference type="InterPro" id="IPR011034">
    <property type="entry name" value="Formyl_transferase-like_C_sf"/>
</dbReference>
<feature type="domain" description="Formyl transferase C-terminal" evidence="8">
    <location>
        <begin position="214"/>
        <end position="317"/>
    </location>
</feature>
<organism evidence="9 10">
    <name type="scientific">Citricoccus nitrophenolicus</name>
    <dbReference type="NCBI Taxonomy" id="863575"/>
    <lineage>
        <taxon>Bacteria</taxon>
        <taxon>Bacillati</taxon>
        <taxon>Actinomycetota</taxon>
        <taxon>Actinomycetes</taxon>
        <taxon>Micrococcales</taxon>
        <taxon>Micrococcaceae</taxon>
        <taxon>Citricoccus</taxon>
    </lineage>
</organism>
<dbReference type="InterPro" id="IPR002376">
    <property type="entry name" value="Formyl_transf_N"/>
</dbReference>
<dbReference type="InterPro" id="IPR005794">
    <property type="entry name" value="Fmt"/>
</dbReference>
<gene>
    <name evidence="5" type="primary">fmt</name>
    <name evidence="9" type="ORF">ABDK96_01035</name>
</gene>
<accession>A0ABV0IFK6</accession>
<evidence type="ECO:0000259" key="8">
    <source>
        <dbReference type="Pfam" id="PF02911"/>
    </source>
</evidence>
<dbReference type="Pfam" id="PF02911">
    <property type="entry name" value="Formyl_trans_C"/>
    <property type="match status" value="1"/>
</dbReference>
<evidence type="ECO:0000259" key="7">
    <source>
        <dbReference type="Pfam" id="PF00551"/>
    </source>
</evidence>
<evidence type="ECO:0000256" key="1">
    <source>
        <dbReference type="ARBA" id="ARBA00010699"/>
    </source>
</evidence>
<dbReference type="SUPFAM" id="SSF53328">
    <property type="entry name" value="Formyltransferase"/>
    <property type="match status" value="1"/>
</dbReference>
<feature type="domain" description="Formyl transferase N-terminal" evidence="7">
    <location>
        <begin position="12"/>
        <end position="188"/>
    </location>
</feature>
<feature type="region of interest" description="Disordered" evidence="6">
    <location>
        <begin position="305"/>
        <end position="331"/>
    </location>
</feature>
<evidence type="ECO:0000256" key="5">
    <source>
        <dbReference type="HAMAP-Rule" id="MF_00182"/>
    </source>
</evidence>
<dbReference type="PANTHER" id="PTHR11138">
    <property type="entry name" value="METHIONYL-TRNA FORMYLTRANSFERASE"/>
    <property type="match status" value="1"/>
</dbReference>
<evidence type="ECO:0000256" key="3">
    <source>
        <dbReference type="ARBA" id="ARBA00022679"/>
    </source>
</evidence>
<keyword evidence="4 5" id="KW-0648">Protein biosynthesis</keyword>
<dbReference type="EMBL" id="JBDXMX010000001">
    <property type="protein sequence ID" value="MEO9246267.1"/>
    <property type="molecule type" value="Genomic_DNA"/>
</dbReference>
<dbReference type="EC" id="2.1.2.9" evidence="2 5"/>
<keyword evidence="3 5" id="KW-0808">Transferase</keyword>
<evidence type="ECO:0000313" key="10">
    <source>
        <dbReference type="Proteomes" id="UP001484097"/>
    </source>
</evidence>
<dbReference type="RefSeq" id="WP_347918219.1">
    <property type="nucleotide sequence ID" value="NZ_JBDXMX010000001.1"/>
</dbReference>
<evidence type="ECO:0000256" key="2">
    <source>
        <dbReference type="ARBA" id="ARBA00012261"/>
    </source>
</evidence>
<dbReference type="InterPro" id="IPR036477">
    <property type="entry name" value="Formyl_transf_N_sf"/>
</dbReference>
<protein>
    <recommendedName>
        <fullName evidence="2 5">Methionyl-tRNA formyltransferase</fullName>
        <ecNumber evidence="2 5">2.1.2.9</ecNumber>
    </recommendedName>
</protein>
<feature type="binding site" evidence="5">
    <location>
        <begin position="121"/>
        <end position="124"/>
    </location>
    <ligand>
        <name>(6S)-5,6,7,8-tetrahydrofolate</name>
        <dbReference type="ChEBI" id="CHEBI:57453"/>
    </ligand>
</feature>
<dbReference type="GO" id="GO:0004479">
    <property type="term" value="F:methionyl-tRNA formyltransferase activity"/>
    <property type="evidence" value="ECO:0007669"/>
    <property type="project" value="UniProtKB-EC"/>
</dbReference>
<dbReference type="Pfam" id="PF00551">
    <property type="entry name" value="Formyl_trans_N"/>
    <property type="match status" value="1"/>
</dbReference>
<comment type="function">
    <text evidence="5">Attaches a formyl group to the free amino group of methionyl-tRNA(fMet). The formyl group appears to play a dual role in the initiator identity of N-formylmethionyl-tRNA by promoting its recognition by IF2 and preventing the misappropriation of this tRNA by the elongation apparatus.</text>
</comment>
<sequence>MSGTPSNAQHRILFAGTPATAVPSLDALVTAGFTVAAVLTRPDAPVGRKKVMTPSPVAARAAELGLPVLHASRLTGEPGRETLERIAALELDAAAVVAYGALVPAAGLALPRLGWVNLHFSLLPAYRGAAPVQHAVIQQEEQTGACVFQLEEGLDTGPVFSRIVRDLAPGETSGDVLADLALSGADLLARTLTDLLAGDATAEPQRGEPTFAPKLDQADGFIDPARPAAEVAARVNGTTPEPGAWAWLDDPTAPVRVKLAGAVAEEAPGAEAGAAPGDLVRDRRTVHLQCADSAVRLVQVQPAGKKPMNAADWARGLPAGARFRSAEEETP</sequence>
<dbReference type="PANTHER" id="PTHR11138:SF5">
    <property type="entry name" value="METHIONYL-TRNA FORMYLTRANSFERASE, MITOCHONDRIAL"/>
    <property type="match status" value="1"/>
</dbReference>
<dbReference type="CDD" id="cd08646">
    <property type="entry name" value="FMT_core_Met-tRNA-FMT_N"/>
    <property type="match status" value="1"/>
</dbReference>
<proteinExistence type="inferred from homology"/>
<dbReference type="InterPro" id="IPR005793">
    <property type="entry name" value="Formyl_trans_C"/>
</dbReference>
<dbReference type="InterPro" id="IPR041711">
    <property type="entry name" value="Met-tRNA-FMT_N"/>
</dbReference>
<keyword evidence="10" id="KW-1185">Reference proteome</keyword>
<dbReference type="Gene3D" id="3.40.50.12230">
    <property type="match status" value="1"/>
</dbReference>
<evidence type="ECO:0000256" key="6">
    <source>
        <dbReference type="SAM" id="MobiDB-lite"/>
    </source>
</evidence>
<dbReference type="CDD" id="cd08704">
    <property type="entry name" value="Met_tRNA_FMT_C"/>
    <property type="match status" value="1"/>
</dbReference>
<comment type="caution">
    <text evidence="9">The sequence shown here is derived from an EMBL/GenBank/DDBJ whole genome shotgun (WGS) entry which is preliminary data.</text>
</comment>
<dbReference type="HAMAP" id="MF_00182">
    <property type="entry name" value="Formyl_trans"/>
    <property type="match status" value="1"/>
</dbReference>
<comment type="similarity">
    <text evidence="1 5">Belongs to the Fmt family.</text>
</comment>
<dbReference type="SUPFAM" id="SSF50486">
    <property type="entry name" value="FMT C-terminal domain-like"/>
    <property type="match status" value="1"/>
</dbReference>
<dbReference type="InterPro" id="IPR044135">
    <property type="entry name" value="Met-tRNA-FMT_C"/>
</dbReference>
<comment type="catalytic activity">
    <reaction evidence="5">
        <text>L-methionyl-tRNA(fMet) + (6R)-10-formyltetrahydrofolate = N-formyl-L-methionyl-tRNA(fMet) + (6S)-5,6,7,8-tetrahydrofolate + H(+)</text>
        <dbReference type="Rhea" id="RHEA:24380"/>
        <dbReference type="Rhea" id="RHEA-COMP:9952"/>
        <dbReference type="Rhea" id="RHEA-COMP:9953"/>
        <dbReference type="ChEBI" id="CHEBI:15378"/>
        <dbReference type="ChEBI" id="CHEBI:57453"/>
        <dbReference type="ChEBI" id="CHEBI:78530"/>
        <dbReference type="ChEBI" id="CHEBI:78844"/>
        <dbReference type="ChEBI" id="CHEBI:195366"/>
        <dbReference type="EC" id="2.1.2.9"/>
    </reaction>
</comment>
<evidence type="ECO:0000313" key="9">
    <source>
        <dbReference type="EMBL" id="MEO9246267.1"/>
    </source>
</evidence>
<evidence type="ECO:0000256" key="4">
    <source>
        <dbReference type="ARBA" id="ARBA00022917"/>
    </source>
</evidence>
<name>A0ABV0IFK6_9MICC</name>
<dbReference type="Proteomes" id="UP001484097">
    <property type="component" value="Unassembled WGS sequence"/>
</dbReference>